<feature type="compositionally biased region" description="Basic and acidic residues" evidence="1">
    <location>
        <begin position="230"/>
        <end position="244"/>
    </location>
</feature>
<name>A0A9P9EWH6_9HYPO</name>
<feature type="compositionally biased region" description="Polar residues" evidence="1">
    <location>
        <begin position="130"/>
        <end position="144"/>
    </location>
</feature>
<feature type="compositionally biased region" description="Basic residues" evidence="1">
    <location>
        <begin position="267"/>
        <end position="276"/>
    </location>
</feature>
<evidence type="ECO:0000313" key="2">
    <source>
        <dbReference type="EMBL" id="KAH7145903.1"/>
    </source>
</evidence>
<feature type="region of interest" description="Disordered" evidence="1">
    <location>
        <begin position="112"/>
        <end position="144"/>
    </location>
</feature>
<keyword evidence="3" id="KW-1185">Reference proteome</keyword>
<dbReference type="Proteomes" id="UP000717696">
    <property type="component" value="Unassembled WGS sequence"/>
</dbReference>
<protein>
    <submittedName>
        <fullName evidence="2">Uncharacterized protein</fullName>
    </submittedName>
</protein>
<sequence length="284" mass="31772">MNKGQEALEGIIPMPVPVPVACVCAACDCTRTCTCTWTCTWTCTVCRLSQAACTSLELNPYRATKAVCQHGEPGPLDMFDGRFVRFPRPLVTIKADGLQAWASFLELSPTDEWEDQRETPGQCPRKSPPSVDTGTSQSRTKSCIKQTQKMPIDGLNKSMRFQMVSLFGPEKKAMLLRLFSYSIRPLDIIRAWHLSRALTRSPEGHKVETAKIYPGHYHATDASQPPSETMNKEAARSRPCDFRRISPPISREPLQRAGLSVETPHGARCRHRRTKYRTHDGQGA</sequence>
<accession>A0A9P9EWH6</accession>
<evidence type="ECO:0000313" key="3">
    <source>
        <dbReference type="Proteomes" id="UP000717696"/>
    </source>
</evidence>
<comment type="caution">
    <text evidence="2">The sequence shown here is derived from an EMBL/GenBank/DDBJ whole genome shotgun (WGS) entry which is preliminary data.</text>
</comment>
<proteinExistence type="predicted"/>
<feature type="region of interest" description="Disordered" evidence="1">
    <location>
        <begin position="217"/>
        <end position="284"/>
    </location>
</feature>
<dbReference type="EMBL" id="JAGMUU010000009">
    <property type="protein sequence ID" value="KAH7145903.1"/>
    <property type="molecule type" value="Genomic_DNA"/>
</dbReference>
<dbReference type="AlphaFoldDB" id="A0A9P9EWH6"/>
<evidence type="ECO:0000256" key="1">
    <source>
        <dbReference type="SAM" id="MobiDB-lite"/>
    </source>
</evidence>
<gene>
    <name evidence="2" type="ORF">B0J13DRAFT_331117</name>
</gene>
<reference evidence="2" key="1">
    <citation type="journal article" date="2021" name="Nat. Commun.">
        <title>Genetic determinants of endophytism in the Arabidopsis root mycobiome.</title>
        <authorList>
            <person name="Mesny F."/>
            <person name="Miyauchi S."/>
            <person name="Thiergart T."/>
            <person name="Pickel B."/>
            <person name="Atanasova L."/>
            <person name="Karlsson M."/>
            <person name="Huettel B."/>
            <person name="Barry K.W."/>
            <person name="Haridas S."/>
            <person name="Chen C."/>
            <person name="Bauer D."/>
            <person name="Andreopoulos W."/>
            <person name="Pangilinan J."/>
            <person name="LaButti K."/>
            <person name="Riley R."/>
            <person name="Lipzen A."/>
            <person name="Clum A."/>
            <person name="Drula E."/>
            <person name="Henrissat B."/>
            <person name="Kohler A."/>
            <person name="Grigoriev I.V."/>
            <person name="Martin F.M."/>
            <person name="Hacquard S."/>
        </authorList>
    </citation>
    <scope>NUCLEOTIDE SEQUENCE</scope>
    <source>
        <strain evidence="2">MPI-CAGE-AT-0021</strain>
    </source>
</reference>
<organism evidence="2 3">
    <name type="scientific">Dactylonectria estremocensis</name>
    <dbReference type="NCBI Taxonomy" id="1079267"/>
    <lineage>
        <taxon>Eukaryota</taxon>
        <taxon>Fungi</taxon>
        <taxon>Dikarya</taxon>
        <taxon>Ascomycota</taxon>
        <taxon>Pezizomycotina</taxon>
        <taxon>Sordariomycetes</taxon>
        <taxon>Hypocreomycetidae</taxon>
        <taxon>Hypocreales</taxon>
        <taxon>Nectriaceae</taxon>
        <taxon>Dactylonectria</taxon>
    </lineage>
</organism>